<dbReference type="GeneID" id="97372044"/>
<evidence type="ECO:0000313" key="6">
    <source>
        <dbReference type="Proteomes" id="UP001172702"/>
    </source>
</evidence>
<proteinExistence type="inferred from homology"/>
<dbReference type="Gene3D" id="3.40.50.300">
    <property type="entry name" value="P-loop containing nucleotide triphosphate hydrolases"/>
    <property type="match status" value="1"/>
</dbReference>
<gene>
    <name evidence="5" type="primary">istB</name>
    <name evidence="5" type="ORF">QYF62_17365</name>
</gene>
<comment type="similarity">
    <text evidence="1">Belongs to the IS21/IS1162 putative ATP-binding protein family.</text>
</comment>
<dbReference type="RefSeq" id="WP_206473580.1">
    <property type="nucleotide sequence ID" value="NZ_JAUHTB010000040.1"/>
</dbReference>
<dbReference type="SUPFAM" id="SSF52540">
    <property type="entry name" value="P-loop containing nucleoside triphosphate hydrolases"/>
    <property type="match status" value="1"/>
</dbReference>
<evidence type="ECO:0000313" key="5">
    <source>
        <dbReference type="EMBL" id="MDN4507802.1"/>
    </source>
</evidence>
<evidence type="ECO:0000256" key="3">
    <source>
        <dbReference type="ARBA" id="ARBA00022840"/>
    </source>
</evidence>
<comment type="caution">
    <text evidence="5">The sequence shown here is derived from an EMBL/GenBank/DDBJ whole genome shotgun (WGS) entry which is preliminary data.</text>
</comment>
<dbReference type="InterPro" id="IPR003593">
    <property type="entry name" value="AAA+_ATPase"/>
</dbReference>
<evidence type="ECO:0000256" key="1">
    <source>
        <dbReference type="ARBA" id="ARBA00008059"/>
    </source>
</evidence>
<protein>
    <submittedName>
        <fullName evidence="5">IS21-like element helper ATPase IstB</fullName>
    </submittedName>
</protein>
<dbReference type="InterPro" id="IPR002611">
    <property type="entry name" value="IstB_ATP-bd"/>
</dbReference>
<dbReference type="PRINTS" id="PR00051">
    <property type="entry name" value="DNAA"/>
</dbReference>
<dbReference type="PIRSF" id="PIRSF003073">
    <property type="entry name" value="DNAC_TnpB_IstB"/>
    <property type="match status" value="1"/>
</dbReference>
<dbReference type="NCBIfam" id="NF038214">
    <property type="entry name" value="IS21_help_AAA"/>
    <property type="match status" value="1"/>
</dbReference>
<dbReference type="SMART" id="SM00382">
    <property type="entry name" value="AAA"/>
    <property type="match status" value="1"/>
</dbReference>
<evidence type="ECO:0000259" key="4">
    <source>
        <dbReference type="SMART" id="SM00382"/>
    </source>
</evidence>
<dbReference type="InterPro" id="IPR020591">
    <property type="entry name" value="Chromosome_initiator_DnaA-like"/>
</dbReference>
<dbReference type="Pfam" id="PF01695">
    <property type="entry name" value="IstB_IS21"/>
    <property type="match status" value="1"/>
</dbReference>
<evidence type="ECO:0000256" key="2">
    <source>
        <dbReference type="ARBA" id="ARBA00022741"/>
    </source>
</evidence>
<keyword evidence="2" id="KW-0547">Nucleotide-binding</keyword>
<dbReference type="InterPro" id="IPR028350">
    <property type="entry name" value="DNAC/IstB-like"/>
</dbReference>
<dbReference type="EMBL" id="JAUHTB010000040">
    <property type="protein sequence ID" value="MDN4507802.1"/>
    <property type="molecule type" value="Genomic_DNA"/>
</dbReference>
<name>A0ABT8H5Q1_9ACTN</name>
<reference evidence="5 6" key="1">
    <citation type="submission" date="2023-07" db="EMBL/GenBank/DDBJ databases">
        <title>Strategy for survival of the halotoleranting strain Dietzia MX2 from the Yakshinskoe mineral salts deposit.</title>
        <authorList>
            <person name="Kharitonova M.A."/>
            <person name="Kupriyanova-Ashina F.G."/>
            <person name="Shakirov T.R."/>
            <person name="Vafina M.S."/>
            <person name="Ilinskaya O.N."/>
        </authorList>
    </citation>
    <scope>NUCLEOTIDE SEQUENCE [LARGE SCALE GENOMIC DNA]</scope>
    <source>
        <strain evidence="5 6">MX2</strain>
    </source>
</reference>
<feature type="domain" description="AAA+ ATPase" evidence="4">
    <location>
        <begin position="114"/>
        <end position="247"/>
    </location>
</feature>
<dbReference type="Proteomes" id="UP001172702">
    <property type="component" value="Unassembled WGS sequence"/>
</dbReference>
<dbReference type="CDD" id="cd00009">
    <property type="entry name" value="AAA"/>
    <property type="match status" value="1"/>
</dbReference>
<dbReference type="InterPro" id="IPR047661">
    <property type="entry name" value="IstB"/>
</dbReference>
<keyword evidence="6" id="KW-1185">Reference proteome</keyword>
<dbReference type="PANTHER" id="PTHR30050">
    <property type="entry name" value="CHROMOSOMAL REPLICATION INITIATOR PROTEIN DNAA"/>
    <property type="match status" value="1"/>
</dbReference>
<dbReference type="InterPro" id="IPR027417">
    <property type="entry name" value="P-loop_NTPase"/>
</dbReference>
<organism evidence="5 6">
    <name type="scientific">Dietzia maris</name>
    <dbReference type="NCBI Taxonomy" id="37915"/>
    <lineage>
        <taxon>Bacteria</taxon>
        <taxon>Bacillati</taxon>
        <taxon>Actinomycetota</taxon>
        <taxon>Actinomycetes</taxon>
        <taxon>Mycobacteriales</taxon>
        <taxon>Dietziaceae</taxon>
        <taxon>Dietzia</taxon>
    </lineage>
</organism>
<sequence length="269" mass="28954">MSSSKTPPAMTALTDAAAEAAIGAAAKTLCLPTIRDQAIPMAEAAAKQRLTHKAFLAEMLSAECDERDARRRMRRVNEAKFPRTKRLADFDPARLPDLPPATLAHLAGGAWIDAGEPLVLLGDSGTGKTHLLIALGTAAAEQGRRVRYITTAALVNELVEAADDKQLSRVVGRYARLDLLCLDEVGYVHLDPRGAELLFQIITAREERASIACASNAPFSEWGTTFTDPRLAAAVVDRLTYNAHIIQTGTASYRLATTAAQHRKEPATT</sequence>
<dbReference type="PANTHER" id="PTHR30050:SF4">
    <property type="entry name" value="ATP-BINDING PROTEIN RV3427C IN INSERTION SEQUENCE-RELATED"/>
    <property type="match status" value="1"/>
</dbReference>
<accession>A0ABT8H5Q1</accession>
<keyword evidence="3" id="KW-0067">ATP-binding</keyword>